<dbReference type="Pfam" id="PF13772">
    <property type="entry name" value="AIG2_2"/>
    <property type="match status" value="1"/>
</dbReference>
<sequence>MRALSALNVLVMALCGVSQIRGLSLLQQLPEVHGDKFYYFGFGSNMLAKRIHIKNPSAKFLGAALLKNYRVDFSLPSKFWKGAVATAVPTFGMQTWGTLWEIDLVNLPDLDSQEGVHLGRYRPVSVKVKLRSNDKEIPARLYVITKEPKGNVRDLPSHEVPLNRQPSKTYLRVMVKGAMESGIPKKYITWLKGFKHNNKTVQQLEDLFELDSVEL</sequence>
<keyword evidence="6" id="KW-1185">Reference proteome</keyword>
<dbReference type="GO" id="GO:0003839">
    <property type="term" value="F:gamma-glutamylcyclotransferase activity"/>
    <property type="evidence" value="ECO:0007669"/>
    <property type="project" value="UniProtKB-EC"/>
</dbReference>
<evidence type="ECO:0000256" key="3">
    <source>
        <dbReference type="PIRSR" id="PIRSR617939-1"/>
    </source>
</evidence>
<dbReference type="RefSeq" id="XP_034108515.1">
    <property type="nucleotide sequence ID" value="XM_034252624.2"/>
</dbReference>
<dbReference type="PANTHER" id="PTHR12935">
    <property type="entry name" value="GAMMA-GLUTAMYLCYCLOTRANSFERASE"/>
    <property type="match status" value="1"/>
</dbReference>
<dbReference type="InterPro" id="IPR036568">
    <property type="entry name" value="GGCT-like_sf"/>
</dbReference>
<feature type="chain" id="PRO_5027917135" description="gamma-glutamylcyclotransferase" evidence="5">
    <location>
        <begin position="23"/>
        <end position="215"/>
    </location>
</feature>
<dbReference type="EC" id="4.3.2.9" evidence="1"/>
<dbReference type="GeneID" id="117570783"/>
<dbReference type="InterPro" id="IPR013024">
    <property type="entry name" value="GGCT-like"/>
</dbReference>
<feature type="binding site" evidence="4">
    <location>
        <begin position="39"/>
        <end position="44"/>
    </location>
    <ligand>
        <name>substrate</name>
    </ligand>
</feature>
<name>A0A6P8XAY7_DROAB</name>
<evidence type="ECO:0000313" key="7">
    <source>
        <dbReference type="RefSeq" id="XP_034108515.1"/>
    </source>
</evidence>
<reference evidence="7" key="1">
    <citation type="submission" date="2025-08" db="UniProtKB">
        <authorList>
            <consortium name="RefSeq"/>
        </authorList>
    </citation>
    <scope>IDENTIFICATION</scope>
    <source>
        <strain evidence="7">15112-1751.03</strain>
        <tissue evidence="7">Whole Adult</tissue>
    </source>
</reference>
<dbReference type="InterPro" id="IPR017939">
    <property type="entry name" value="G-Glutamylcylcotransferase"/>
</dbReference>
<evidence type="ECO:0000256" key="1">
    <source>
        <dbReference type="ARBA" id="ARBA00012346"/>
    </source>
</evidence>
<dbReference type="PANTHER" id="PTHR12935:SF0">
    <property type="entry name" value="GAMMA-GLUTAMYLCYCLOTRANSFERASE"/>
    <property type="match status" value="1"/>
</dbReference>
<dbReference type="Proteomes" id="UP000515160">
    <property type="component" value="Chromosome 3"/>
</dbReference>
<organism evidence="6 7">
    <name type="scientific">Drosophila albomicans</name>
    <name type="common">Fruit fly</name>
    <dbReference type="NCBI Taxonomy" id="7291"/>
    <lineage>
        <taxon>Eukaryota</taxon>
        <taxon>Metazoa</taxon>
        <taxon>Ecdysozoa</taxon>
        <taxon>Arthropoda</taxon>
        <taxon>Hexapoda</taxon>
        <taxon>Insecta</taxon>
        <taxon>Pterygota</taxon>
        <taxon>Neoptera</taxon>
        <taxon>Endopterygota</taxon>
        <taxon>Diptera</taxon>
        <taxon>Brachycera</taxon>
        <taxon>Muscomorpha</taxon>
        <taxon>Ephydroidea</taxon>
        <taxon>Drosophilidae</taxon>
        <taxon>Drosophila</taxon>
    </lineage>
</organism>
<feature type="signal peptide" evidence="5">
    <location>
        <begin position="1"/>
        <end position="22"/>
    </location>
</feature>
<accession>A0A6P8XAY7</accession>
<keyword evidence="5" id="KW-0732">Signal</keyword>
<evidence type="ECO:0000256" key="4">
    <source>
        <dbReference type="PIRSR" id="PIRSR617939-2"/>
    </source>
</evidence>
<evidence type="ECO:0000256" key="5">
    <source>
        <dbReference type="SAM" id="SignalP"/>
    </source>
</evidence>
<protein>
    <recommendedName>
        <fullName evidence="1">gamma-glutamylcyclotransferase</fullName>
        <ecNumber evidence="1">4.3.2.9</ecNumber>
    </recommendedName>
</protein>
<dbReference type="Gene3D" id="3.10.490.10">
    <property type="entry name" value="Gamma-glutamyl cyclotransferase-like"/>
    <property type="match status" value="1"/>
</dbReference>
<feature type="active site" description="Proton acceptor" evidence="3">
    <location>
        <position position="114"/>
    </location>
</feature>
<dbReference type="SUPFAM" id="SSF110857">
    <property type="entry name" value="Gamma-glutamyl cyclotransferase-like"/>
    <property type="match status" value="1"/>
</dbReference>
<keyword evidence="2" id="KW-0456">Lyase</keyword>
<gene>
    <name evidence="7" type="primary">LOC117570783</name>
</gene>
<evidence type="ECO:0000313" key="6">
    <source>
        <dbReference type="Proteomes" id="UP000515160"/>
    </source>
</evidence>
<proteinExistence type="predicted"/>
<feature type="binding site" evidence="4">
    <location>
        <position position="170"/>
    </location>
    <ligand>
        <name>substrate</name>
    </ligand>
</feature>
<dbReference type="CDD" id="cd06661">
    <property type="entry name" value="GGCT_like"/>
    <property type="match status" value="1"/>
</dbReference>
<dbReference type="AlphaFoldDB" id="A0A6P8XAY7"/>
<evidence type="ECO:0000256" key="2">
    <source>
        <dbReference type="ARBA" id="ARBA00023239"/>
    </source>
</evidence>
<dbReference type="OrthoDB" id="2924818at2759"/>